<protein>
    <submittedName>
        <fullName evidence="1">Uncharacterized protein</fullName>
    </submittedName>
</protein>
<accession>A0A409WAP2</accession>
<evidence type="ECO:0000313" key="1">
    <source>
        <dbReference type="EMBL" id="PPQ75549.1"/>
    </source>
</evidence>
<dbReference type="Proteomes" id="UP000284706">
    <property type="component" value="Unassembled WGS sequence"/>
</dbReference>
<name>A0A409WAP2_9AGAR</name>
<sequence>MLFVVWWDLGWRHCGHFADLNTLTISKAPPSIAAQSAKHLTAAHLSGSDRLLAGTPVWGKASSPLRSRMSVANC</sequence>
<gene>
    <name evidence="1" type="ORF">CVT26_012537</name>
</gene>
<proteinExistence type="predicted"/>
<organism evidence="1 2">
    <name type="scientific">Gymnopilus dilepis</name>
    <dbReference type="NCBI Taxonomy" id="231916"/>
    <lineage>
        <taxon>Eukaryota</taxon>
        <taxon>Fungi</taxon>
        <taxon>Dikarya</taxon>
        <taxon>Basidiomycota</taxon>
        <taxon>Agaricomycotina</taxon>
        <taxon>Agaricomycetes</taxon>
        <taxon>Agaricomycetidae</taxon>
        <taxon>Agaricales</taxon>
        <taxon>Agaricineae</taxon>
        <taxon>Hymenogastraceae</taxon>
        <taxon>Gymnopilus</taxon>
    </lineage>
</organism>
<evidence type="ECO:0000313" key="2">
    <source>
        <dbReference type="Proteomes" id="UP000284706"/>
    </source>
</evidence>
<dbReference type="AlphaFoldDB" id="A0A409WAP2"/>
<dbReference type="InParanoid" id="A0A409WAP2"/>
<comment type="caution">
    <text evidence="1">The sequence shown here is derived from an EMBL/GenBank/DDBJ whole genome shotgun (WGS) entry which is preliminary data.</text>
</comment>
<reference evidence="1 2" key="1">
    <citation type="journal article" date="2018" name="Evol. Lett.">
        <title>Horizontal gene cluster transfer increased hallucinogenic mushroom diversity.</title>
        <authorList>
            <person name="Reynolds H.T."/>
            <person name="Vijayakumar V."/>
            <person name="Gluck-Thaler E."/>
            <person name="Korotkin H.B."/>
            <person name="Matheny P.B."/>
            <person name="Slot J.C."/>
        </authorList>
    </citation>
    <scope>NUCLEOTIDE SEQUENCE [LARGE SCALE GENOMIC DNA]</scope>
    <source>
        <strain evidence="1 2">SRW20</strain>
    </source>
</reference>
<dbReference type="EMBL" id="NHYE01005250">
    <property type="protein sequence ID" value="PPQ75549.1"/>
    <property type="molecule type" value="Genomic_DNA"/>
</dbReference>
<keyword evidence="2" id="KW-1185">Reference proteome</keyword>